<keyword evidence="1 3" id="KW-0378">Hydrolase</keyword>
<dbReference type="InterPro" id="IPR000639">
    <property type="entry name" value="Epox_hydrolase-like"/>
</dbReference>
<accession>A0A4P6JK14</accession>
<sequence>MPISEHTVKTERHTTFYLAAGPENGPLVIFVHGWPELSMSWRHQLPALAALGFRAIAPDMRGYGRSSMYTQPSDYAQEHIVRDMLELVDALGREKAVWVGHDWGSAVVWNLASHHPDRCHAVASFCVPYYTMERGLDQLLALVDREVYPENAFPAGQWDYMRYYEESFAEAIAPMDANVSQFLKLLFRKGDPAGEGKPARTATARVFGTSAIPDLPRDDDVVNEEDLSIYVSALERNGFAGPSSWYLNHGVNAEYAMTAQNGGYLDMPVLFLNARYDYVCECTHSRLAEPMRTYCRNLTEETIRSGHWLAQEKPVEVNTRLVKWLAATVPDVWPQQQ</sequence>
<feature type="domain" description="AB hydrolase-1" evidence="2">
    <location>
        <begin position="26"/>
        <end position="309"/>
    </location>
</feature>
<evidence type="ECO:0000256" key="1">
    <source>
        <dbReference type="ARBA" id="ARBA00022801"/>
    </source>
</evidence>
<evidence type="ECO:0000259" key="2">
    <source>
        <dbReference type="Pfam" id="PF00561"/>
    </source>
</evidence>
<gene>
    <name evidence="3" type="ORF">EPA93_04525</name>
</gene>
<dbReference type="KEGG" id="kbs:EPA93_04525"/>
<protein>
    <submittedName>
        <fullName evidence="3">Alpha/beta hydrolase</fullName>
    </submittedName>
</protein>
<dbReference type="Gene3D" id="3.40.50.1820">
    <property type="entry name" value="alpha/beta hydrolase"/>
    <property type="match status" value="1"/>
</dbReference>
<dbReference type="RefSeq" id="WP_129885901.1">
    <property type="nucleotide sequence ID" value="NZ_CP035758.1"/>
</dbReference>
<organism evidence="3 4">
    <name type="scientific">Ktedonosporobacter rubrisoli</name>
    <dbReference type="NCBI Taxonomy" id="2509675"/>
    <lineage>
        <taxon>Bacteria</taxon>
        <taxon>Bacillati</taxon>
        <taxon>Chloroflexota</taxon>
        <taxon>Ktedonobacteria</taxon>
        <taxon>Ktedonobacterales</taxon>
        <taxon>Ktedonosporobacteraceae</taxon>
        <taxon>Ktedonosporobacter</taxon>
    </lineage>
</organism>
<dbReference type="Pfam" id="PF00561">
    <property type="entry name" value="Abhydrolase_1"/>
    <property type="match status" value="1"/>
</dbReference>
<reference evidence="3 4" key="1">
    <citation type="submission" date="2019-01" db="EMBL/GenBank/DDBJ databases">
        <title>Ktedonosporobacter rubrisoli SCAWS-G2.</title>
        <authorList>
            <person name="Huang Y."/>
            <person name="Yan B."/>
        </authorList>
    </citation>
    <scope>NUCLEOTIDE SEQUENCE [LARGE SCALE GENOMIC DNA]</scope>
    <source>
        <strain evidence="3 4">SCAWS-G2</strain>
    </source>
</reference>
<dbReference type="SUPFAM" id="SSF53474">
    <property type="entry name" value="alpha/beta-Hydrolases"/>
    <property type="match status" value="1"/>
</dbReference>
<dbReference type="GO" id="GO:0016787">
    <property type="term" value="F:hydrolase activity"/>
    <property type="evidence" value="ECO:0007669"/>
    <property type="project" value="UniProtKB-KW"/>
</dbReference>
<name>A0A4P6JK14_KTERU</name>
<dbReference type="AlphaFoldDB" id="A0A4P6JK14"/>
<dbReference type="OrthoDB" id="9773293at2"/>
<dbReference type="PRINTS" id="PR00412">
    <property type="entry name" value="EPOXHYDRLASE"/>
</dbReference>
<evidence type="ECO:0000313" key="4">
    <source>
        <dbReference type="Proteomes" id="UP000290365"/>
    </source>
</evidence>
<keyword evidence="4" id="KW-1185">Reference proteome</keyword>
<dbReference type="InterPro" id="IPR029058">
    <property type="entry name" value="AB_hydrolase_fold"/>
</dbReference>
<dbReference type="EMBL" id="CP035758">
    <property type="protein sequence ID" value="QBD75302.1"/>
    <property type="molecule type" value="Genomic_DNA"/>
</dbReference>
<dbReference type="PRINTS" id="PR00111">
    <property type="entry name" value="ABHYDROLASE"/>
</dbReference>
<evidence type="ECO:0000313" key="3">
    <source>
        <dbReference type="EMBL" id="QBD75302.1"/>
    </source>
</evidence>
<dbReference type="PANTHER" id="PTHR43329">
    <property type="entry name" value="EPOXIDE HYDROLASE"/>
    <property type="match status" value="1"/>
</dbReference>
<proteinExistence type="predicted"/>
<dbReference type="Proteomes" id="UP000290365">
    <property type="component" value="Chromosome"/>
</dbReference>
<dbReference type="InterPro" id="IPR000073">
    <property type="entry name" value="AB_hydrolase_1"/>
</dbReference>